<protein>
    <recommendedName>
        <fullName evidence="3">14-3-3 domain-containing protein</fullName>
    </recommendedName>
</protein>
<dbReference type="SUPFAM" id="SSF48445">
    <property type="entry name" value="14-3-3 protein"/>
    <property type="match status" value="1"/>
</dbReference>
<evidence type="ECO:0000313" key="9">
    <source>
        <dbReference type="Proteomes" id="UP000325113"/>
    </source>
</evidence>
<dbReference type="Proteomes" id="UP000323011">
    <property type="component" value="Unassembled WGS sequence"/>
</dbReference>
<evidence type="ECO:0000313" key="6">
    <source>
        <dbReference type="EMBL" id="KAA0176364.1"/>
    </source>
</evidence>
<evidence type="ECO:0000259" key="3">
    <source>
        <dbReference type="Pfam" id="PF00244"/>
    </source>
</evidence>
<dbReference type="Pfam" id="PF00244">
    <property type="entry name" value="14-3-3"/>
    <property type="match status" value="1"/>
</dbReference>
<comment type="similarity">
    <text evidence="1">Belongs to the 14-3-3 family.</text>
</comment>
<organism evidence="4 8">
    <name type="scientific">Cafeteria roenbergensis</name>
    <name type="common">Marine flagellate</name>
    <dbReference type="NCBI Taxonomy" id="33653"/>
    <lineage>
        <taxon>Eukaryota</taxon>
        <taxon>Sar</taxon>
        <taxon>Stramenopiles</taxon>
        <taxon>Bigyra</taxon>
        <taxon>Opalozoa</taxon>
        <taxon>Bicosoecida</taxon>
        <taxon>Cafeteriaceae</taxon>
        <taxon>Cafeteria</taxon>
    </lineage>
</organism>
<feature type="domain" description="14-3-3" evidence="3">
    <location>
        <begin position="185"/>
        <end position="312"/>
    </location>
</feature>
<dbReference type="Proteomes" id="UP000325113">
    <property type="component" value="Unassembled WGS sequence"/>
</dbReference>
<reference evidence="7 8" key="1">
    <citation type="submission" date="2019-07" db="EMBL/GenBank/DDBJ databases">
        <title>Genomes of Cafeteria roenbergensis.</title>
        <authorList>
            <person name="Fischer M.G."/>
            <person name="Hackl T."/>
            <person name="Roman M."/>
        </authorList>
    </citation>
    <scope>NUCLEOTIDE SEQUENCE [LARGE SCALE GENOMIC DNA]</scope>
    <source>
        <strain evidence="4 8">BVI</strain>
        <strain evidence="5 9">Cflag</strain>
        <strain evidence="6 7">E4-10P</strain>
    </source>
</reference>
<evidence type="ECO:0000313" key="4">
    <source>
        <dbReference type="EMBL" id="KAA0155462.1"/>
    </source>
</evidence>
<dbReference type="EMBL" id="VLTN01000007">
    <property type="protein sequence ID" value="KAA0155462.1"/>
    <property type="molecule type" value="Genomic_DNA"/>
</dbReference>
<proteinExistence type="inferred from homology"/>
<sequence length="323" mass="33159">MLGGVELLVEFAEVAEACGRHADMLEAAIAAAMLSCGAPIPESCGKHAWERFAGSGAVLSPLSEGSVPSSRCLAVLARGTKFAVSETRAPLRMLDVLDEHEPRADLKPIAAEYRATLATQAASARKAVHDCLARTVLPALEAAADRAAADAQDGAAPAGRGPDPAAGASGAAGGPAVGDLTRGIVLVCRLLGDLERYAAEAEGGTGQRGPAAARASAASAAALSRYSKSMQVGASALPAWSPVRLATALNLSVFLFERHGDEAEAARVAREAAEAAEDSAPTAAEIEAEGGEEARAEGARLLRLLQENLAAWRRVLRVERLMV</sequence>
<keyword evidence="8" id="KW-1185">Reference proteome</keyword>
<dbReference type="Gene3D" id="1.20.190.20">
    <property type="entry name" value="14-3-3 domain"/>
    <property type="match status" value="1"/>
</dbReference>
<evidence type="ECO:0000256" key="2">
    <source>
        <dbReference type="SAM" id="MobiDB-lite"/>
    </source>
</evidence>
<dbReference type="EMBL" id="VLTO01000008">
    <property type="protein sequence ID" value="KAA0176364.1"/>
    <property type="molecule type" value="Genomic_DNA"/>
</dbReference>
<feature type="region of interest" description="Disordered" evidence="2">
    <location>
        <begin position="151"/>
        <end position="173"/>
    </location>
</feature>
<evidence type="ECO:0000313" key="8">
    <source>
        <dbReference type="Proteomes" id="UP000323011"/>
    </source>
</evidence>
<feature type="compositionally biased region" description="Low complexity" evidence="2">
    <location>
        <begin position="151"/>
        <end position="169"/>
    </location>
</feature>
<evidence type="ECO:0000313" key="5">
    <source>
        <dbReference type="EMBL" id="KAA0166498.1"/>
    </source>
</evidence>
<name>A0A5A8CQU0_CAFRO</name>
<dbReference type="EMBL" id="VLTM01000008">
    <property type="protein sequence ID" value="KAA0166498.1"/>
    <property type="molecule type" value="Genomic_DNA"/>
</dbReference>
<dbReference type="Proteomes" id="UP000322899">
    <property type="component" value="Unassembled WGS sequence"/>
</dbReference>
<evidence type="ECO:0000313" key="7">
    <source>
        <dbReference type="Proteomes" id="UP000322899"/>
    </source>
</evidence>
<dbReference type="AlphaFoldDB" id="A0A5A8CQU0"/>
<evidence type="ECO:0000256" key="1">
    <source>
        <dbReference type="ARBA" id="ARBA00006141"/>
    </source>
</evidence>
<comment type="caution">
    <text evidence="4">The sequence shown here is derived from an EMBL/GenBank/DDBJ whole genome shotgun (WGS) entry which is preliminary data.</text>
</comment>
<gene>
    <name evidence="6" type="ORF">FNF27_02060</name>
    <name evidence="4" type="ORF">FNF29_01835</name>
    <name evidence="5" type="ORF">FNF31_01276</name>
</gene>
<accession>A0A5A8CQU0</accession>
<dbReference type="InterPro" id="IPR036815">
    <property type="entry name" value="14-3-3_dom_sf"/>
</dbReference>
<dbReference type="InterPro" id="IPR023410">
    <property type="entry name" value="14-3-3_domain"/>
</dbReference>